<organism evidence="2 3">
    <name type="scientific">Streptomyces caledonius</name>
    <dbReference type="NCBI Taxonomy" id="3134107"/>
    <lineage>
        <taxon>Bacteria</taxon>
        <taxon>Bacillati</taxon>
        <taxon>Actinomycetota</taxon>
        <taxon>Actinomycetes</taxon>
        <taxon>Kitasatosporales</taxon>
        <taxon>Streptomycetaceae</taxon>
        <taxon>Streptomyces</taxon>
    </lineage>
</organism>
<feature type="region of interest" description="Disordered" evidence="1">
    <location>
        <begin position="1"/>
        <end position="57"/>
    </location>
</feature>
<sequence>MIHRLANSPAATTTTAGRRIVSQTRNDPKSAPPESSANHTRRLTGSWPSAAAGAARKVMPRARGALKKAAGTYGLTWLA</sequence>
<evidence type="ECO:0000313" key="2">
    <source>
        <dbReference type="EMBL" id="MEJ8643684.1"/>
    </source>
</evidence>
<dbReference type="EMBL" id="JBBKAM010000002">
    <property type="protein sequence ID" value="MEJ8643684.1"/>
    <property type="molecule type" value="Genomic_DNA"/>
</dbReference>
<proteinExistence type="predicted"/>
<gene>
    <name evidence="2" type="ORF">WKI68_24555</name>
</gene>
<evidence type="ECO:0000313" key="3">
    <source>
        <dbReference type="Proteomes" id="UP001382904"/>
    </source>
</evidence>
<feature type="compositionally biased region" description="Polar residues" evidence="1">
    <location>
        <begin position="9"/>
        <end position="25"/>
    </location>
</feature>
<comment type="caution">
    <text evidence="2">The sequence shown here is derived from an EMBL/GenBank/DDBJ whole genome shotgun (WGS) entry which is preliminary data.</text>
</comment>
<protein>
    <submittedName>
        <fullName evidence="2">Uncharacterized protein</fullName>
    </submittedName>
</protein>
<accession>A0ABU8U726</accession>
<name>A0ABU8U726_9ACTN</name>
<keyword evidence="3" id="KW-1185">Reference proteome</keyword>
<reference evidence="2 3" key="1">
    <citation type="submission" date="2024-03" db="EMBL/GenBank/DDBJ databases">
        <title>Novel Streptomyces species of biotechnological and ecological value are a feature of Machair soil.</title>
        <authorList>
            <person name="Prole J.R."/>
            <person name="Goodfellow M."/>
            <person name="Allenby N."/>
            <person name="Ward A.C."/>
        </authorList>
    </citation>
    <scope>NUCLEOTIDE SEQUENCE [LARGE SCALE GENOMIC DNA]</scope>
    <source>
        <strain evidence="2 3">MS1.HAVA.3</strain>
    </source>
</reference>
<dbReference type="Proteomes" id="UP001382904">
    <property type="component" value="Unassembled WGS sequence"/>
</dbReference>
<evidence type="ECO:0000256" key="1">
    <source>
        <dbReference type="SAM" id="MobiDB-lite"/>
    </source>
</evidence>